<evidence type="ECO:0000259" key="8">
    <source>
        <dbReference type="Pfam" id="PF04932"/>
    </source>
</evidence>
<feature type="transmembrane region" description="Helical" evidence="6">
    <location>
        <begin position="297"/>
        <end position="316"/>
    </location>
</feature>
<keyword evidence="10" id="KW-1185">Reference proteome</keyword>
<feature type="transmembrane region" description="Helical" evidence="6">
    <location>
        <begin position="12"/>
        <end position="32"/>
    </location>
</feature>
<evidence type="ECO:0000256" key="1">
    <source>
        <dbReference type="ARBA" id="ARBA00004141"/>
    </source>
</evidence>
<evidence type="ECO:0000256" key="3">
    <source>
        <dbReference type="ARBA" id="ARBA00022692"/>
    </source>
</evidence>
<feature type="transmembrane region" description="Helical" evidence="6">
    <location>
        <begin position="146"/>
        <end position="163"/>
    </location>
</feature>
<evidence type="ECO:0000259" key="7">
    <source>
        <dbReference type="Pfam" id="PF00534"/>
    </source>
</evidence>
<dbReference type="GO" id="GO:0016020">
    <property type="term" value="C:membrane"/>
    <property type="evidence" value="ECO:0007669"/>
    <property type="project" value="UniProtKB-SubCell"/>
</dbReference>
<keyword evidence="3 6" id="KW-0812">Transmembrane</keyword>
<evidence type="ECO:0000256" key="4">
    <source>
        <dbReference type="ARBA" id="ARBA00022989"/>
    </source>
</evidence>
<dbReference type="Pfam" id="PF00534">
    <property type="entry name" value="Glycos_transf_1"/>
    <property type="match status" value="1"/>
</dbReference>
<keyword evidence="4 6" id="KW-1133">Transmembrane helix</keyword>
<dbReference type="RefSeq" id="WP_162849674.1">
    <property type="nucleotide sequence ID" value="NZ_QXEV01000002.1"/>
</dbReference>
<dbReference type="CDD" id="cd03809">
    <property type="entry name" value="GT4_MtfB-like"/>
    <property type="match status" value="1"/>
</dbReference>
<gene>
    <name evidence="9" type="ORF">EI71_00360</name>
</gene>
<comment type="caution">
    <text evidence="9">The sequence shown here is derived from an EMBL/GenBank/DDBJ whole genome shotgun (WGS) entry which is preliminary data.</text>
</comment>
<evidence type="ECO:0000313" key="10">
    <source>
        <dbReference type="Proteomes" id="UP000266506"/>
    </source>
</evidence>
<comment type="subcellular location">
    <subcellularLocation>
        <location evidence="1">Membrane</location>
        <topology evidence="1">Multi-pass membrane protein</topology>
    </subcellularLocation>
</comment>
<feature type="transmembrane region" description="Helical" evidence="6">
    <location>
        <begin position="38"/>
        <end position="54"/>
    </location>
</feature>
<feature type="transmembrane region" description="Helical" evidence="6">
    <location>
        <begin position="61"/>
        <end position="78"/>
    </location>
</feature>
<protein>
    <submittedName>
        <fullName evidence="9">Glycosyltransferase involved in cell wall biosynthesis</fullName>
    </submittedName>
</protein>
<feature type="transmembrane region" description="Helical" evidence="6">
    <location>
        <begin position="267"/>
        <end position="285"/>
    </location>
</feature>
<dbReference type="Pfam" id="PF04932">
    <property type="entry name" value="Wzy_C"/>
    <property type="match status" value="1"/>
</dbReference>
<evidence type="ECO:0000256" key="2">
    <source>
        <dbReference type="ARBA" id="ARBA00022679"/>
    </source>
</evidence>
<feature type="transmembrane region" description="Helical" evidence="6">
    <location>
        <begin position="410"/>
        <end position="426"/>
    </location>
</feature>
<feature type="transmembrane region" description="Helical" evidence="6">
    <location>
        <begin position="84"/>
        <end position="104"/>
    </location>
</feature>
<dbReference type="InterPro" id="IPR001296">
    <property type="entry name" value="Glyco_trans_1"/>
</dbReference>
<feature type="transmembrane region" description="Helical" evidence="6">
    <location>
        <begin position="378"/>
        <end position="398"/>
    </location>
</feature>
<dbReference type="InterPro" id="IPR007016">
    <property type="entry name" value="O-antigen_ligase-rel_domated"/>
</dbReference>
<evidence type="ECO:0000313" key="9">
    <source>
        <dbReference type="EMBL" id="RIA78408.1"/>
    </source>
</evidence>
<feature type="transmembrane region" description="Helical" evidence="6">
    <location>
        <begin position="116"/>
        <end position="134"/>
    </location>
</feature>
<feature type="domain" description="Glycosyl transferase family 1" evidence="7">
    <location>
        <begin position="638"/>
        <end position="757"/>
    </location>
</feature>
<name>A0A397RXF9_9MOLU</name>
<dbReference type="SUPFAM" id="SSF53756">
    <property type="entry name" value="UDP-Glycosyltransferase/glycogen phosphorylase"/>
    <property type="match status" value="1"/>
</dbReference>
<organism evidence="9 10">
    <name type="scientific">Anaeroplasma bactoclasticum</name>
    <dbReference type="NCBI Taxonomy" id="2088"/>
    <lineage>
        <taxon>Bacteria</taxon>
        <taxon>Bacillati</taxon>
        <taxon>Mycoplasmatota</taxon>
        <taxon>Mollicutes</taxon>
        <taxon>Anaeroplasmatales</taxon>
        <taxon>Anaeroplasmataceae</taxon>
        <taxon>Anaeroplasma</taxon>
    </lineage>
</organism>
<dbReference type="Gene3D" id="3.40.50.2000">
    <property type="entry name" value="Glycogen Phosphorylase B"/>
    <property type="match status" value="1"/>
</dbReference>
<feature type="transmembrane region" description="Helical" evidence="6">
    <location>
        <begin position="244"/>
        <end position="261"/>
    </location>
</feature>
<dbReference type="AlphaFoldDB" id="A0A397RXF9"/>
<dbReference type="GO" id="GO:0016757">
    <property type="term" value="F:glycosyltransferase activity"/>
    <property type="evidence" value="ECO:0007669"/>
    <property type="project" value="InterPro"/>
</dbReference>
<dbReference type="InParanoid" id="A0A397RXF9"/>
<dbReference type="PANTHER" id="PTHR46401:SF2">
    <property type="entry name" value="GLYCOSYLTRANSFERASE WBBK-RELATED"/>
    <property type="match status" value="1"/>
</dbReference>
<feature type="transmembrane region" description="Helical" evidence="6">
    <location>
        <begin position="220"/>
        <end position="237"/>
    </location>
</feature>
<dbReference type="EMBL" id="QXEV01000002">
    <property type="protein sequence ID" value="RIA78408.1"/>
    <property type="molecule type" value="Genomic_DNA"/>
</dbReference>
<evidence type="ECO:0000256" key="6">
    <source>
        <dbReference type="SAM" id="Phobius"/>
    </source>
</evidence>
<feature type="transmembrane region" description="Helical" evidence="6">
    <location>
        <begin position="172"/>
        <end position="193"/>
    </location>
</feature>
<accession>A0A397RXF9</accession>
<keyword evidence="5 6" id="KW-0472">Membrane</keyword>
<proteinExistence type="predicted"/>
<sequence>MEKCLDFKKKIKYFMESIYFGVLISTITLVIFMFDIPIVGYLSFTIIGLLMLIFDADFRNIIPLLFLYFGCWNYNQITIPSIEFYILLSLLIIDGLLFLVRFITRFKKYISNLKRDYLFYSLIVILAAMFISLINTPNMTMSMTGIGYQATITLAYFAVRVTVPKTEDAKKTIIESIIITGIMISLEASYLLFYRLQSGMDISTIINWKKLSFGWAHSNHYTAILNLGILLSMYYFIKYSKIKNRIFAILAILFFMGINIITVCRAGYIALIPTVLLSLLVYFLYNKRFKHNRIKKDLYYLIPFVLLAIVGVFILYKTGLIQEFTSHMKEMGFDGNHRDDVFKTSWDQFLVHPIIGSGVYTAKYYIPAGYGFWNYHNYILQMLGTCGIIGLISFLIYLFFSIKRTCSKDLYSAFVGIIILYFLIHGLMDTLYFNHLIMTLICVLQAVQVSKREEGNQEMEKLIINGKFLTQRVTGVQRVAYEMLKELDKDIKEGMVIIACPKNTEKIPEYKNIKVVKVGKLKGNLWEQISFPRFVKKEKGVALSLCNSAPLRNTGYITIHDAKVKRHPEYYSKKFVLWYNFMFKRILKRSIHIFTNSIFSRDEISECYKIDKNKFTIGYLGWQHYNSLSYDENTLSKYNLEKNKYFFAMGSMDPTKNFKWIAENAKNNPNYTFAIAGSINNSVFSDKMGFDCPSNVKLLGFVSDSEAKTLMRDSIAFLFPSHYEGFGIPPLEAMASGAKKIITSDIPIMHELFEGYVTFIDPLKYDYDFNTLNVEEKDFTSVLNKFSWKATEEAFYNEIFK</sequence>
<dbReference type="PANTHER" id="PTHR46401">
    <property type="entry name" value="GLYCOSYLTRANSFERASE WBBK-RELATED"/>
    <property type="match status" value="1"/>
</dbReference>
<evidence type="ECO:0000256" key="5">
    <source>
        <dbReference type="ARBA" id="ARBA00023136"/>
    </source>
</evidence>
<feature type="domain" description="O-antigen ligase-related" evidence="8">
    <location>
        <begin position="252"/>
        <end position="395"/>
    </location>
</feature>
<dbReference type="Proteomes" id="UP000266506">
    <property type="component" value="Unassembled WGS sequence"/>
</dbReference>
<reference evidence="9 10" key="1">
    <citation type="submission" date="2018-08" db="EMBL/GenBank/DDBJ databases">
        <title>Genomic Encyclopedia of Archaeal and Bacterial Type Strains, Phase II (KMG-II): from individual species to whole genera.</title>
        <authorList>
            <person name="Goeker M."/>
        </authorList>
    </citation>
    <scope>NUCLEOTIDE SEQUENCE [LARGE SCALE GENOMIC DNA]</scope>
    <source>
        <strain evidence="9 10">ATCC 27112</strain>
    </source>
</reference>
<keyword evidence="2 9" id="KW-0808">Transferase</keyword>